<protein>
    <submittedName>
        <fullName evidence="1">Uncharacterized protein</fullName>
    </submittedName>
</protein>
<dbReference type="AlphaFoldDB" id="A0A9W7W545"/>
<evidence type="ECO:0000313" key="1">
    <source>
        <dbReference type="EMBL" id="KAH9840395.1"/>
    </source>
</evidence>
<organism evidence="1 2">
    <name type="scientific">Teratosphaeria destructans</name>
    <dbReference type="NCBI Taxonomy" id="418781"/>
    <lineage>
        <taxon>Eukaryota</taxon>
        <taxon>Fungi</taxon>
        <taxon>Dikarya</taxon>
        <taxon>Ascomycota</taxon>
        <taxon>Pezizomycotina</taxon>
        <taxon>Dothideomycetes</taxon>
        <taxon>Dothideomycetidae</taxon>
        <taxon>Mycosphaerellales</taxon>
        <taxon>Teratosphaeriaceae</taxon>
        <taxon>Teratosphaeria</taxon>
    </lineage>
</organism>
<dbReference type="EMBL" id="RIBY02000569">
    <property type="protein sequence ID" value="KAH9840395.1"/>
    <property type="molecule type" value="Genomic_DNA"/>
</dbReference>
<gene>
    <name evidence="1" type="ORF">Tdes44962_MAKER07941</name>
</gene>
<sequence length="219" mass="23965">MDALPPSVSKADLAAAERQTFFSLPAAAIILAQPFDLDANRNDALTHYIATDTATDILKPFAPFNHLTPPSGQLLASAAEHLDMLTGHPVLDYGLLAGLLRVVARRLRKMDASGSWPKWFLNEDETALILSDADVAAERSMLTRKEKATVKHDRNPVPGGDFPLKPEWQQKLRVLFADRKLFTEYAQNVETVGHGLMAGSALLTAMASEMDQENSRSDA</sequence>
<name>A0A9W7W545_9PEZI</name>
<accession>A0A9W7W545</accession>
<reference evidence="1 2" key="2">
    <citation type="journal article" date="2021" name="Curr. Genet.">
        <title>Genetic response to nitrogen starvation in the aggressive Eucalyptus foliar pathogen Teratosphaeria destructans.</title>
        <authorList>
            <person name="Havenga M."/>
            <person name="Wingfield B.D."/>
            <person name="Wingfield M.J."/>
            <person name="Dreyer L.L."/>
            <person name="Roets F."/>
            <person name="Aylward J."/>
        </authorList>
    </citation>
    <scope>NUCLEOTIDE SEQUENCE [LARGE SCALE GENOMIC DNA]</scope>
    <source>
        <strain evidence="1">CMW44962</strain>
    </source>
</reference>
<comment type="caution">
    <text evidence="1">The sequence shown here is derived from an EMBL/GenBank/DDBJ whole genome shotgun (WGS) entry which is preliminary data.</text>
</comment>
<evidence type="ECO:0000313" key="2">
    <source>
        <dbReference type="Proteomes" id="UP001138500"/>
    </source>
</evidence>
<keyword evidence="2" id="KW-1185">Reference proteome</keyword>
<dbReference type="Proteomes" id="UP001138500">
    <property type="component" value="Unassembled WGS sequence"/>
</dbReference>
<proteinExistence type="predicted"/>
<reference evidence="1 2" key="1">
    <citation type="journal article" date="2018" name="IMA Fungus">
        <title>IMA Genome-F 10: Nine draft genome sequences of Claviceps purpurea s.lat., including C. arundinis, C. humidiphila, and C. cf. spartinae, pseudomolecules for the pitch canker pathogen Fusarium circinatum, draft genome of Davidsoniella eucalypti, Grosmannia galeiformis, Quambalaria eucalypti, and Teratosphaeria destructans.</title>
        <authorList>
            <person name="Wingfield B.D."/>
            <person name="Liu M."/>
            <person name="Nguyen H.D."/>
            <person name="Lane F.A."/>
            <person name="Morgan S.W."/>
            <person name="De Vos L."/>
            <person name="Wilken P.M."/>
            <person name="Duong T.A."/>
            <person name="Aylward J."/>
            <person name="Coetzee M.P."/>
            <person name="Dadej K."/>
            <person name="De Beer Z.W."/>
            <person name="Findlay W."/>
            <person name="Havenga M."/>
            <person name="Kolarik M."/>
            <person name="Menzies J.G."/>
            <person name="Naidoo K."/>
            <person name="Pochopski O."/>
            <person name="Shoukouhi P."/>
            <person name="Santana Q.C."/>
            <person name="Seifert K.A."/>
            <person name="Soal N."/>
            <person name="Steenkamp E.T."/>
            <person name="Tatham C.T."/>
            <person name="van der Nest M.A."/>
            <person name="Wingfield M.J."/>
        </authorList>
    </citation>
    <scope>NUCLEOTIDE SEQUENCE [LARGE SCALE GENOMIC DNA]</scope>
    <source>
        <strain evidence="1">CMW44962</strain>
    </source>
</reference>